<feature type="compositionally biased region" description="Acidic residues" evidence="1">
    <location>
        <begin position="80"/>
        <end position="98"/>
    </location>
</feature>
<feature type="compositionally biased region" description="Basic and acidic residues" evidence="1">
    <location>
        <begin position="99"/>
        <end position="110"/>
    </location>
</feature>
<name>A0AAV3ZXK9_9GAST</name>
<keyword evidence="3" id="KW-1185">Reference proteome</keyword>
<dbReference type="Proteomes" id="UP000735302">
    <property type="component" value="Unassembled WGS sequence"/>
</dbReference>
<organism evidence="2 3">
    <name type="scientific">Plakobranchus ocellatus</name>
    <dbReference type="NCBI Taxonomy" id="259542"/>
    <lineage>
        <taxon>Eukaryota</taxon>
        <taxon>Metazoa</taxon>
        <taxon>Spiralia</taxon>
        <taxon>Lophotrochozoa</taxon>
        <taxon>Mollusca</taxon>
        <taxon>Gastropoda</taxon>
        <taxon>Heterobranchia</taxon>
        <taxon>Euthyneura</taxon>
        <taxon>Panpulmonata</taxon>
        <taxon>Sacoglossa</taxon>
        <taxon>Placobranchoidea</taxon>
        <taxon>Plakobranchidae</taxon>
        <taxon>Plakobranchus</taxon>
    </lineage>
</organism>
<evidence type="ECO:0000313" key="3">
    <source>
        <dbReference type="Proteomes" id="UP000735302"/>
    </source>
</evidence>
<evidence type="ECO:0000313" key="2">
    <source>
        <dbReference type="EMBL" id="GFN99602.1"/>
    </source>
</evidence>
<comment type="caution">
    <text evidence="2">The sequence shown here is derived from an EMBL/GenBank/DDBJ whole genome shotgun (WGS) entry which is preliminary data.</text>
</comment>
<evidence type="ECO:0000256" key="1">
    <source>
        <dbReference type="SAM" id="MobiDB-lite"/>
    </source>
</evidence>
<protein>
    <submittedName>
        <fullName evidence="2">Uncharacterized protein</fullName>
    </submittedName>
</protein>
<sequence length="116" mass="13258">MPFKAKIMASHSQREAMIAVNQPNQINILMGYHLSTLGRIHPGAFRPSVGPGRRWRSSNPRQKGPCRSQGGLASHCATDAPEEEKEEDEEEEEKEEEEEVKKKKNEEEMKSKRKRS</sequence>
<reference evidence="2 3" key="1">
    <citation type="journal article" date="2021" name="Elife">
        <title>Chloroplast acquisition without the gene transfer in kleptoplastic sea slugs, Plakobranchus ocellatus.</title>
        <authorList>
            <person name="Maeda T."/>
            <person name="Takahashi S."/>
            <person name="Yoshida T."/>
            <person name="Shimamura S."/>
            <person name="Takaki Y."/>
            <person name="Nagai Y."/>
            <person name="Toyoda A."/>
            <person name="Suzuki Y."/>
            <person name="Arimoto A."/>
            <person name="Ishii H."/>
            <person name="Satoh N."/>
            <person name="Nishiyama T."/>
            <person name="Hasebe M."/>
            <person name="Maruyama T."/>
            <person name="Minagawa J."/>
            <person name="Obokata J."/>
            <person name="Shigenobu S."/>
        </authorList>
    </citation>
    <scope>NUCLEOTIDE SEQUENCE [LARGE SCALE GENOMIC DNA]</scope>
</reference>
<proteinExistence type="predicted"/>
<dbReference type="AlphaFoldDB" id="A0AAV3ZXK9"/>
<feature type="region of interest" description="Disordered" evidence="1">
    <location>
        <begin position="40"/>
        <end position="116"/>
    </location>
</feature>
<gene>
    <name evidence="2" type="ORF">PoB_002610800</name>
</gene>
<dbReference type="EMBL" id="BLXT01003003">
    <property type="protein sequence ID" value="GFN99602.1"/>
    <property type="molecule type" value="Genomic_DNA"/>
</dbReference>
<accession>A0AAV3ZXK9</accession>